<name>A0A3B0XRR6_9ZZZZ</name>
<protein>
    <recommendedName>
        <fullName evidence="1">PilZ domain-containing protein</fullName>
    </recommendedName>
</protein>
<dbReference type="EMBL" id="UOFJ01000268">
    <property type="protein sequence ID" value="VAW67400.1"/>
    <property type="molecule type" value="Genomic_DNA"/>
</dbReference>
<dbReference type="SUPFAM" id="SSF141371">
    <property type="entry name" value="PilZ domain-like"/>
    <property type="match status" value="1"/>
</dbReference>
<organism evidence="2">
    <name type="scientific">hydrothermal vent metagenome</name>
    <dbReference type="NCBI Taxonomy" id="652676"/>
    <lineage>
        <taxon>unclassified sequences</taxon>
        <taxon>metagenomes</taxon>
        <taxon>ecological metagenomes</taxon>
    </lineage>
</organism>
<accession>A0A3B0XRR6</accession>
<gene>
    <name evidence="2" type="ORF">MNBD_GAMMA10-1446</name>
</gene>
<reference evidence="2" key="1">
    <citation type="submission" date="2018-06" db="EMBL/GenBank/DDBJ databases">
        <authorList>
            <person name="Zhirakovskaya E."/>
        </authorList>
    </citation>
    <scope>NUCLEOTIDE SEQUENCE</scope>
</reference>
<evidence type="ECO:0000313" key="2">
    <source>
        <dbReference type="EMBL" id="VAW67400.1"/>
    </source>
</evidence>
<dbReference type="AlphaFoldDB" id="A0A3B0XRR6"/>
<evidence type="ECO:0000259" key="1">
    <source>
        <dbReference type="Pfam" id="PF07238"/>
    </source>
</evidence>
<feature type="domain" description="PilZ" evidence="1">
    <location>
        <begin position="5"/>
        <end position="89"/>
    </location>
</feature>
<dbReference type="InterPro" id="IPR009875">
    <property type="entry name" value="PilZ_domain"/>
</dbReference>
<proteinExistence type="predicted"/>
<dbReference type="Pfam" id="PF07238">
    <property type="entry name" value="PilZ"/>
    <property type="match status" value="1"/>
</dbReference>
<sequence>MSSESRKHLRIGLVVDIELTTPELGCISVSTRNISDGGIYLILDDIELPPVGTEVKVRLKNQLGDGEEPPINRAKVVRQAPDGVGLVFLE</sequence>
<dbReference type="GO" id="GO:0035438">
    <property type="term" value="F:cyclic-di-GMP binding"/>
    <property type="evidence" value="ECO:0007669"/>
    <property type="project" value="InterPro"/>
</dbReference>
<dbReference type="Gene3D" id="2.40.10.220">
    <property type="entry name" value="predicted glycosyltransferase like domains"/>
    <property type="match status" value="1"/>
</dbReference>